<name>A0A409XT01_PSICY</name>
<feature type="compositionally biased region" description="Acidic residues" evidence="1">
    <location>
        <begin position="574"/>
        <end position="589"/>
    </location>
</feature>
<keyword evidence="2" id="KW-0812">Transmembrane</keyword>
<feature type="compositionally biased region" description="Basic residues" evidence="1">
    <location>
        <begin position="593"/>
        <end position="602"/>
    </location>
</feature>
<evidence type="ECO:0000313" key="4">
    <source>
        <dbReference type="Proteomes" id="UP000283269"/>
    </source>
</evidence>
<dbReference type="InParanoid" id="A0A409XT01"/>
<organism evidence="3 4">
    <name type="scientific">Psilocybe cyanescens</name>
    <dbReference type="NCBI Taxonomy" id="93625"/>
    <lineage>
        <taxon>Eukaryota</taxon>
        <taxon>Fungi</taxon>
        <taxon>Dikarya</taxon>
        <taxon>Basidiomycota</taxon>
        <taxon>Agaricomycotina</taxon>
        <taxon>Agaricomycetes</taxon>
        <taxon>Agaricomycetidae</taxon>
        <taxon>Agaricales</taxon>
        <taxon>Agaricineae</taxon>
        <taxon>Strophariaceae</taxon>
        <taxon>Psilocybe</taxon>
    </lineage>
</organism>
<accession>A0A409XT01</accession>
<sequence length="651" mass="71344">MLTGVVLTLVAVLFIHLMFTAQYHWPLAPVNYVLQLSGVTTLLISLIATIHVVLSATFAESERWPYMLSYIAVNVPPLDIDSNTEGWSVAERATWLVMNASTSGLIQITHIQFLTLLYPSKLEGRLIFALLGPLAVVAAVMQLLPISGNTFVYSVASAVRNVCNATLSLLFTLSLFIWGLLVNRKQAWRTDGGTAVFGCAALSLAVVSTALNFLYVHKEEEFVWLPSLMWAVVLWQSFLGWWWWVGAGSGGAFASEDENMEDKLRRQAKRDARRKEKRDKKRQTKVRAQTTALAPPVPVSASVSGHSLSGEHSASAPHLRRGVSSSSMSQNNNNNSSRSNEDRDGHALAPHRTLTATTLVAPASPGQSASASHTNSNSNSNTASASLSDTSTSATSYYGTDSRTGPIARLLPGIVYRWYTSLRHAHNAAARVQAAERVQRMREMGAVSVGVGGAVSAGAAAAAAGEGAGAGGSVANMNDEGEVAEEKLKDTDPNPSPDAGAEVRTARTHMEVEGWGWGWEGFGWRRRRRVVLDPDPVPYPDEDAAAYEMEGRGRERQRRRRNESRESQEWSSASEEDDDDDIYVSDEEVDNHSRRRRRRRVTARAAAARIPIPPPPLPAPEAAPIAATRPRSVWWWGPLWRWRLQDSTVYK</sequence>
<feature type="compositionally biased region" description="Polar residues" evidence="1">
    <location>
        <begin position="301"/>
        <end position="312"/>
    </location>
</feature>
<feature type="region of interest" description="Disordered" evidence="1">
    <location>
        <begin position="483"/>
        <end position="507"/>
    </location>
</feature>
<dbReference type="OrthoDB" id="3357304at2759"/>
<feature type="transmembrane region" description="Helical" evidence="2">
    <location>
        <begin position="126"/>
        <end position="145"/>
    </location>
</feature>
<protein>
    <submittedName>
        <fullName evidence="3">Uncharacterized protein</fullName>
    </submittedName>
</protein>
<feature type="transmembrane region" description="Helical" evidence="2">
    <location>
        <begin position="165"/>
        <end position="183"/>
    </location>
</feature>
<keyword evidence="4" id="KW-1185">Reference proteome</keyword>
<feature type="compositionally biased region" description="Low complexity" evidence="1">
    <location>
        <begin position="324"/>
        <end position="338"/>
    </location>
</feature>
<feature type="transmembrane region" description="Helical" evidence="2">
    <location>
        <begin position="195"/>
        <end position="216"/>
    </location>
</feature>
<feature type="compositionally biased region" description="Low complexity" evidence="1">
    <location>
        <begin position="362"/>
        <end position="396"/>
    </location>
</feature>
<dbReference type="EMBL" id="NHYD01000598">
    <property type="protein sequence ID" value="PPQ93831.1"/>
    <property type="molecule type" value="Genomic_DNA"/>
</dbReference>
<proteinExistence type="predicted"/>
<gene>
    <name evidence="3" type="ORF">CVT25_013540</name>
</gene>
<comment type="caution">
    <text evidence="3">The sequence shown here is derived from an EMBL/GenBank/DDBJ whole genome shotgun (WGS) entry which is preliminary data.</text>
</comment>
<feature type="compositionally biased region" description="Basic and acidic residues" evidence="1">
    <location>
        <begin position="265"/>
        <end position="274"/>
    </location>
</feature>
<dbReference type="STRING" id="93625.A0A409XT01"/>
<reference evidence="3 4" key="1">
    <citation type="journal article" date="2018" name="Evol. Lett.">
        <title>Horizontal gene cluster transfer increased hallucinogenic mushroom diversity.</title>
        <authorList>
            <person name="Reynolds H.T."/>
            <person name="Vijayakumar V."/>
            <person name="Gluck-Thaler E."/>
            <person name="Korotkin H.B."/>
            <person name="Matheny P.B."/>
            <person name="Slot J.C."/>
        </authorList>
    </citation>
    <scope>NUCLEOTIDE SEQUENCE [LARGE SCALE GENOMIC DNA]</scope>
    <source>
        <strain evidence="3 4">2631</strain>
    </source>
</reference>
<evidence type="ECO:0000256" key="1">
    <source>
        <dbReference type="SAM" id="MobiDB-lite"/>
    </source>
</evidence>
<keyword evidence="2" id="KW-1133">Transmembrane helix</keyword>
<feature type="compositionally biased region" description="Basic residues" evidence="1">
    <location>
        <begin position="275"/>
        <end position="285"/>
    </location>
</feature>
<keyword evidence="2" id="KW-0472">Membrane</keyword>
<evidence type="ECO:0000313" key="3">
    <source>
        <dbReference type="EMBL" id="PPQ93831.1"/>
    </source>
</evidence>
<feature type="transmembrane region" description="Helical" evidence="2">
    <location>
        <begin position="222"/>
        <end position="245"/>
    </location>
</feature>
<evidence type="ECO:0000256" key="2">
    <source>
        <dbReference type="SAM" id="Phobius"/>
    </source>
</evidence>
<feature type="transmembrane region" description="Helical" evidence="2">
    <location>
        <begin position="36"/>
        <end position="59"/>
    </location>
</feature>
<dbReference type="AlphaFoldDB" id="A0A409XT01"/>
<dbReference type="Proteomes" id="UP000283269">
    <property type="component" value="Unassembled WGS sequence"/>
</dbReference>
<feature type="region of interest" description="Disordered" evidence="1">
    <location>
        <begin position="265"/>
        <end position="346"/>
    </location>
</feature>
<feature type="compositionally biased region" description="Pro residues" evidence="1">
    <location>
        <begin position="611"/>
        <end position="621"/>
    </location>
</feature>
<feature type="region of interest" description="Disordered" evidence="1">
    <location>
        <begin position="362"/>
        <end position="403"/>
    </location>
</feature>
<feature type="region of interest" description="Disordered" evidence="1">
    <location>
        <begin position="533"/>
        <end position="623"/>
    </location>
</feature>